<feature type="transmembrane region" description="Helical" evidence="1">
    <location>
        <begin position="215"/>
        <end position="235"/>
    </location>
</feature>
<name>A0ABM7D7W4_9BURK</name>
<dbReference type="Proteomes" id="UP000177515">
    <property type="component" value="Chromosome 2"/>
</dbReference>
<keyword evidence="1" id="KW-1133">Transmembrane helix</keyword>
<keyword evidence="1" id="KW-0472">Membrane</keyword>
<feature type="transmembrane region" description="Helical" evidence="1">
    <location>
        <begin position="50"/>
        <end position="73"/>
    </location>
</feature>
<feature type="transmembrane region" description="Helical" evidence="1">
    <location>
        <begin position="147"/>
        <end position="169"/>
    </location>
</feature>
<reference evidence="3 4" key="1">
    <citation type="submission" date="2016-10" db="EMBL/GenBank/DDBJ databases">
        <title>Complete genome sequences of three Cupriavidus strains isolated from various Malaysian environments.</title>
        <authorList>
            <person name="Abdullah A.A.-A."/>
            <person name="Shafie N.A.H."/>
            <person name="Lau N.S."/>
        </authorList>
    </citation>
    <scope>NUCLEOTIDE SEQUENCE [LARGE SCALE GENOMIC DNA]</scope>
    <source>
        <strain evidence="3 4">USMAA1020</strain>
    </source>
</reference>
<keyword evidence="1" id="KW-0812">Transmembrane</keyword>
<feature type="transmembrane region" description="Helical" evidence="1">
    <location>
        <begin position="103"/>
        <end position="127"/>
    </location>
</feature>
<keyword evidence="4" id="KW-1185">Reference proteome</keyword>
<evidence type="ECO:0000313" key="4">
    <source>
        <dbReference type="Proteomes" id="UP000177515"/>
    </source>
</evidence>
<evidence type="ECO:0000313" key="3">
    <source>
        <dbReference type="EMBL" id="AOZ09477.1"/>
    </source>
</evidence>
<dbReference type="EMBL" id="CP017755">
    <property type="protein sequence ID" value="AOZ09477.1"/>
    <property type="molecule type" value="Genomic_DNA"/>
</dbReference>
<organism evidence="3 4">
    <name type="scientific">Cupriavidus malaysiensis</name>
    <dbReference type="NCBI Taxonomy" id="367825"/>
    <lineage>
        <taxon>Bacteria</taxon>
        <taxon>Pseudomonadati</taxon>
        <taxon>Pseudomonadota</taxon>
        <taxon>Betaproteobacteria</taxon>
        <taxon>Burkholderiales</taxon>
        <taxon>Burkholderiaceae</taxon>
        <taxon>Cupriavidus</taxon>
    </lineage>
</organism>
<dbReference type="InterPro" id="IPR003675">
    <property type="entry name" value="Rce1/LyrA-like_dom"/>
</dbReference>
<gene>
    <name evidence="3" type="ORF">BKK80_27360</name>
</gene>
<feature type="domain" description="CAAX prenyl protease 2/Lysostaphin resistance protein A-like" evidence="2">
    <location>
        <begin position="140"/>
        <end position="249"/>
    </location>
</feature>
<accession>A0ABM7D7W4</accession>
<dbReference type="RefSeq" id="WP_071072069.1">
    <property type="nucleotide sequence ID" value="NZ_CP017755.1"/>
</dbReference>
<sequence length="265" mass="28223">MFKTINKKIFAILLLAGLSGVIAGMPYMADMADMLAVAGTAPIAKSAVPLPWLVAVVLVQNGFLLAVVILLGMRLSSKVGLRMPLLQAWTEGRGTPSPVGLRAGLLAGAILGAVLVAVDALCFFPHLPAPMQSLFRVPLWKRLLAGVLYGGLTEELLMRLFLLPLLVWFAGRWWKQADGMPAPGAFRTAIGLVALLFALAHLPATAAVVPLTPMLVLRALVLNGLAGVVFGFLYWRRGLEAAMLGHMAAHGVLQIPGSWLLNHMS</sequence>
<protein>
    <recommendedName>
        <fullName evidence="2">CAAX prenyl protease 2/Lysostaphin resistance protein A-like domain-containing protein</fullName>
    </recommendedName>
</protein>
<proteinExistence type="predicted"/>
<evidence type="ECO:0000259" key="2">
    <source>
        <dbReference type="Pfam" id="PF02517"/>
    </source>
</evidence>
<evidence type="ECO:0000256" key="1">
    <source>
        <dbReference type="SAM" id="Phobius"/>
    </source>
</evidence>
<dbReference type="Pfam" id="PF02517">
    <property type="entry name" value="Rce1-like"/>
    <property type="match status" value="1"/>
</dbReference>
<feature type="transmembrane region" description="Helical" evidence="1">
    <location>
        <begin position="189"/>
        <end position="209"/>
    </location>
</feature>